<dbReference type="Proteomes" id="UP001610563">
    <property type="component" value="Unassembled WGS sequence"/>
</dbReference>
<dbReference type="Pfam" id="PF13640">
    <property type="entry name" value="2OG-FeII_Oxy_3"/>
    <property type="match status" value="1"/>
</dbReference>
<comment type="caution">
    <text evidence="2">The sequence shown here is derived from an EMBL/GenBank/DDBJ whole genome shotgun (WGS) entry which is preliminary data.</text>
</comment>
<dbReference type="InterPro" id="IPR044862">
    <property type="entry name" value="Pro_4_hyd_alph_FE2OG_OXY"/>
</dbReference>
<name>A0ABR4FLZ8_9EURO</name>
<evidence type="ECO:0000259" key="1">
    <source>
        <dbReference type="Pfam" id="PF13640"/>
    </source>
</evidence>
<dbReference type="PANTHER" id="PTHR33099:SF7">
    <property type="entry name" value="MYND-TYPE DOMAIN-CONTAINING PROTEIN"/>
    <property type="match status" value="1"/>
</dbReference>
<protein>
    <recommendedName>
        <fullName evidence="1">Prolyl 4-hydroxylase alpha subunit Fe(2+) 2OG dioxygenase domain-containing protein</fullName>
    </recommendedName>
</protein>
<feature type="domain" description="Prolyl 4-hydroxylase alpha subunit Fe(2+) 2OG dioxygenase" evidence="1">
    <location>
        <begin position="55"/>
        <end position="142"/>
    </location>
</feature>
<evidence type="ECO:0000313" key="3">
    <source>
        <dbReference type="Proteomes" id="UP001610563"/>
    </source>
</evidence>
<dbReference type="PANTHER" id="PTHR33099">
    <property type="entry name" value="FE2OG DIOXYGENASE DOMAIN-CONTAINING PROTEIN"/>
    <property type="match status" value="1"/>
</dbReference>
<organism evidence="2 3">
    <name type="scientific">Aspergillus keveii</name>
    <dbReference type="NCBI Taxonomy" id="714993"/>
    <lineage>
        <taxon>Eukaryota</taxon>
        <taxon>Fungi</taxon>
        <taxon>Dikarya</taxon>
        <taxon>Ascomycota</taxon>
        <taxon>Pezizomycotina</taxon>
        <taxon>Eurotiomycetes</taxon>
        <taxon>Eurotiomycetidae</taxon>
        <taxon>Eurotiales</taxon>
        <taxon>Aspergillaceae</taxon>
        <taxon>Aspergillus</taxon>
        <taxon>Aspergillus subgen. Nidulantes</taxon>
    </lineage>
</organism>
<dbReference type="EMBL" id="JBFTWV010000187">
    <property type="protein sequence ID" value="KAL2784252.1"/>
    <property type="molecule type" value="Genomic_DNA"/>
</dbReference>
<dbReference type="Gene3D" id="2.60.120.620">
    <property type="entry name" value="q2cbj1_9rhob like domain"/>
    <property type="match status" value="1"/>
</dbReference>
<evidence type="ECO:0000313" key="2">
    <source>
        <dbReference type="EMBL" id="KAL2784252.1"/>
    </source>
</evidence>
<reference evidence="2 3" key="1">
    <citation type="submission" date="2024-07" db="EMBL/GenBank/DDBJ databases">
        <title>Section-level genome sequencing and comparative genomics of Aspergillus sections Usti and Cavernicolus.</title>
        <authorList>
            <consortium name="Lawrence Berkeley National Laboratory"/>
            <person name="Nybo J.L."/>
            <person name="Vesth T.C."/>
            <person name="Theobald S."/>
            <person name="Frisvad J.C."/>
            <person name="Larsen T.O."/>
            <person name="Kjaerboelling I."/>
            <person name="Rothschild-Mancinelli K."/>
            <person name="Lyhne E.K."/>
            <person name="Kogle M.E."/>
            <person name="Barry K."/>
            <person name="Clum A."/>
            <person name="Na H."/>
            <person name="Ledsgaard L."/>
            <person name="Lin J."/>
            <person name="Lipzen A."/>
            <person name="Kuo A."/>
            <person name="Riley R."/>
            <person name="Mondo S."/>
            <person name="Labutti K."/>
            <person name="Haridas S."/>
            <person name="Pangalinan J."/>
            <person name="Salamov A.A."/>
            <person name="Simmons B.A."/>
            <person name="Magnuson J.K."/>
            <person name="Chen J."/>
            <person name="Drula E."/>
            <person name="Henrissat B."/>
            <person name="Wiebenga A."/>
            <person name="Lubbers R.J."/>
            <person name="Gomes A.C."/>
            <person name="Makela M.R."/>
            <person name="Stajich J."/>
            <person name="Grigoriev I.V."/>
            <person name="Mortensen U.H."/>
            <person name="De Vries R.P."/>
            <person name="Baker S.E."/>
            <person name="Andersen M.R."/>
        </authorList>
    </citation>
    <scope>NUCLEOTIDE SEQUENCE [LARGE SCALE GENOMIC DNA]</scope>
    <source>
        <strain evidence="2 3">CBS 209.92</strain>
    </source>
</reference>
<proteinExistence type="predicted"/>
<gene>
    <name evidence="2" type="ORF">BJX66DRAFT_316940</name>
</gene>
<accession>A0ABR4FLZ8</accession>
<keyword evidence="3" id="KW-1185">Reference proteome</keyword>
<sequence>MLIDESVRKTSELDASQFSLRNPLWELQLKAILAEIVPTLGVDANPYEVQADLYKLLVYGEGAFFASHQDSEKAEGMFGTLVICLPSKHEGGEVIATHKDQVQAQDSAANSEYGFSYAAWNSDVRHEIKPVTEGYRLVLTYNLIHRPSTLALKRRTELSKNLETCFRSWADTCEREANQIDSLNTPLTSWFKTAIQNLCPPLLSTPWSMSIAVRNSA</sequence>